<evidence type="ECO:0000313" key="1">
    <source>
        <dbReference type="EMBL" id="KAJ8892686.1"/>
    </source>
</evidence>
<dbReference type="EMBL" id="JARBHB010000002">
    <property type="protein sequence ID" value="KAJ8892686.1"/>
    <property type="molecule type" value="Genomic_DNA"/>
</dbReference>
<comment type="caution">
    <text evidence="1">The sequence shown here is derived from an EMBL/GenBank/DDBJ whole genome shotgun (WGS) entry which is preliminary data.</text>
</comment>
<protein>
    <submittedName>
        <fullName evidence="1">Uncharacterized protein</fullName>
    </submittedName>
</protein>
<proteinExistence type="predicted"/>
<evidence type="ECO:0000313" key="2">
    <source>
        <dbReference type="Proteomes" id="UP001159363"/>
    </source>
</evidence>
<accession>A0ABQ9I8M4</accession>
<keyword evidence="2" id="KW-1185">Reference proteome</keyword>
<sequence>MKLECGKLNNISYMTYLEQKKRIGFLLQKLCVQEIPHVRQFAKPTLITSSNSTPVRVVVLFLMATPAQQTIPTT</sequence>
<gene>
    <name evidence="1" type="ORF">PR048_005267</name>
</gene>
<reference evidence="1 2" key="1">
    <citation type="submission" date="2023-02" db="EMBL/GenBank/DDBJ databases">
        <title>LHISI_Scaffold_Assembly.</title>
        <authorList>
            <person name="Stuart O.P."/>
            <person name="Cleave R."/>
            <person name="Magrath M.J.L."/>
            <person name="Mikheyev A.S."/>
        </authorList>
    </citation>
    <scope>NUCLEOTIDE SEQUENCE [LARGE SCALE GENOMIC DNA]</scope>
    <source>
        <strain evidence="1">Daus_M_001</strain>
        <tissue evidence="1">Leg muscle</tissue>
    </source>
</reference>
<name>A0ABQ9I8M4_9NEOP</name>
<dbReference type="Proteomes" id="UP001159363">
    <property type="component" value="Chromosome 2"/>
</dbReference>
<organism evidence="1 2">
    <name type="scientific">Dryococelus australis</name>
    <dbReference type="NCBI Taxonomy" id="614101"/>
    <lineage>
        <taxon>Eukaryota</taxon>
        <taxon>Metazoa</taxon>
        <taxon>Ecdysozoa</taxon>
        <taxon>Arthropoda</taxon>
        <taxon>Hexapoda</taxon>
        <taxon>Insecta</taxon>
        <taxon>Pterygota</taxon>
        <taxon>Neoptera</taxon>
        <taxon>Polyneoptera</taxon>
        <taxon>Phasmatodea</taxon>
        <taxon>Verophasmatodea</taxon>
        <taxon>Anareolatae</taxon>
        <taxon>Phasmatidae</taxon>
        <taxon>Eurycanthinae</taxon>
        <taxon>Dryococelus</taxon>
    </lineage>
</organism>